<comment type="similarity">
    <text evidence="1">Belongs to the C19orf12 family.</text>
</comment>
<dbReference type="InterPro" id="IPR033369">
    <property type="entry name" value="C19orf12"/>
</dbReference>
<evidence type="ECO:0000313" key="2">
    <source>
        <dbReference type="EMBL" id="KAG5683317.1"/>
    </source>
</evidence>
<keyword evidence="3" id="KW-1185">Reference proteome</keyword>
<evidence type="ECO:0000313" key="3">
    <source>
        <dbReference type="Proteomes" id="UP001107558"/>
    </source>
</evidence>
<dbReference type="PANTHER" id="PTHR31493">
    <property type="entry name" value="NAZO FAMILY MEMBER"/>
    <property type="match status" value="1"/>
</dbReference>
<gene>
    <name evidence="2" type="ORF">PVAND_012603</name>
</gene>
<dbReference type="OrthoDB" id="5976774at2759"/>
<organism evidence="2 3">
    <name type="scientific">Polypedilum vanderplanki</name>
    <name type="common">Sleeping chironomid midge</name>
    <dbReference type="NCBI Taxonomy" id="319348"/>
    <lineage>
        <taxon>Eukaryota</taxon>
        <taxon>Metazoa</taxon>
        <taxon>Ecdysozoa</taxon>
        <taxon>Arthropoda</taxon>
        <taxon>Hexapoda</taxon>
        <taxon>Insecta</taxon>
        <taxon>Pterygota</taxon>
        <taxon>Neoptera</taxon>
        <taxon>Endopterygota</taxon>
        <taxon>Diptera</taxon>
        <taxon>Nematocera</taxon>
        <taxon>Chironomoidea</taxon>
        <taxon>Chironomidae</taxon>
        <taxon>Chironominae</taxon>
        <taxon>Polypedilum</taxon>
        <taxon>Polypedilum</taxon>
    </lineage>
</organism>
<dbReference type="PANTHER" id="PTHR31493:SF1">
    <property type="entry name" value="PROTEIN C19ORF12"/>
    <property type="match status" value="1"/>
</dbReference>
<reference evidence="2" key="1">
    <citation type="submission" date="2021-03" db="EMBL/GenBank/DDBJ databases">
        <title>Chromosome level genome of the anhydrobiotic midge Polypedilum vanderplanki.</title>
        <authorList>
            <person name="Yoshida Y."/>
            <person name="Kikawada T."/>
            <person name="Gusev O."/>
        </authorList>
    </citation>
    <scope>NUCLEOTIDE SEQUENCE</scope>
    <source>
        <strain evidence="2">NIAS01</strain>
        <tissue evidence="2">Whole body or cell culture</tissue>
    </source>
</reference>
<dbReference type="Proteomes" id="UP001107558">
    <property type="component" value="Chromosome 1"/>
</dbReference>
<dbReference type="AlphaFoldDB" id="A0A9J6CMX4"/>
<sequence length="143" mass="15884">MPIKTQELVEAIQVVANDHNIRVTVKSSFKASAVVGASTFVGAIFLGPLGIPIGATAGGLYAYCKAENFKPLAVVIRDEMTDEQRERLCEHVVEAFREFRSEDVVELAVLLPMLLNPTHQFQTIALKKIVDFVTNEMRMHIID</sequence>
<accession>A0A9J6CMX4</accession>
<protein>
    <submittedName>
        <fullName evidence="2">Uncharacterized protein</fullName>
    </submittedName>
</protein>
<comment type="caution">
    <text evidence="2">The sequence shown here is derived from an EMBL/GenBank/DDBJ whole genome shotgun (WGS) entry which is preliminary data.</text>
</comment>
<dbReference type="Pfam" id="PF20721">
    <property type="entry name" value="C19orf12"/>
    <property type="match status" value="1"/>
</dbReference>
<evidence type="ECO:0000256" key="1">
    <source>
        <dbReference type="ARBA" id="ARBA00029457"/>
    </source>
</evidence>
<name>A0A9J6CMX4_POLVA</name>
<proteinExistence type="inferred from homology"/>
<dbReference type="EMBL" id="JADBJN010000001">
    <property type="protein sequence ID" value="KAG5683317.1"/>
    <property type="molecule type" value="Genomic_DNA"/>
</dbReference>